<evidence type="ECO:0000313" key="1">
    <source>
        <dbReference type="EMBL" id="XCH32774.1"/>
    </source>
</evidence>
<proteinExistence type="predicted"/>
<accession>A0AAU8G7V1</accession>
<gene>
    <name evidence="1" type="ORF">ABV300_06325</name>
</gene>
<dbReference type="EMBL" id="CP159307">
    <property type="protein sequence ID" value="XCH32774.1"/>
    <property type="molecule type" value="Genomic_DNA"/>
</dbReference>
<protein>
    <submittedName>
        <fullName evidence="1">Uncharacterized protein</fullName>
    </submittedName>
</protein>
<dbReference type="RefSeq" id="WP_353714046.1">
    <property type="nucleotide sequence ID" value="NZ_CP159307.1"/>
</dbReference>
<sequence length="203" mass="22295">MARSTKPTSAALAEKARRDPAIIPSLLDALNGAGPARFKAAKDLSLISAAEPGLLYPHFDDFTALLNSASSVLLWNGLIIVGRLAAADPWRRFDVVIDEYFSHLWDGKLVTSANVIARSGAIAAVRPDLYDRIIFEILRVDSVPLPTKECREVIRGRALEALQDCRDAVAGDERVAYFIRRCAESPRPSTRRKAEDLIQKLGV</sequence>
<dbReference type="AlphaFoldDB" id="A0AAU8G7V1"/>
<reference evidence="1" key="1">
    <citation type="submission" date="2024-06" db="EMBL/GenBank/DDBJ databases">
        <title>A Novel Isolate, Dehalogenimonas sp. Strain 4OHTPN, Dechlorinates Aromatic 4 Hydroxy chlorothalonil by a Novel Reductive Dehalogenase.</title>
        <authorList>
            <person name="Liu G."/>
        </authorList>
    </citation>
    <scope>NUCLEOTIDE SEQUENCE</scope>
    <source>
        <strain evidence="1">4OHTPN</strain>
    </source>
</reference>
<name>A0AAU8G7V1_9CHLR</name>
<organism evidence="1">
    <name type="scientific">Dehalogenimonas sp. 4OHTPN</name>
    <dbReference type="NCBI Taxonomy" id="3166643"/>
    <lineage>
        <taxon>Bacteria</taxon>
        <taxon>Bacillati</taxon>
        <taxon>Chloroflexota</taxon>
        <taxon>Dehalococcoidia</taxon>
        <taxon>Dehalococcoidales</taxon>
        <taxon>Dehalococcoidaceae</taxon>
        <taxon>Dehalogenimonas</taxon>
    </lineage>
</organism>